<evidence type="ECO:0000313" key="2">
    <source>
        <dbReference type="Proteomes" id="UP000053660"/>
    </source>
</evidence>
<accession>A0A0B1RY56</accession>
<keyword evidence="2" id="KW-1185">Reference proteome</keyword>
<protein>
    <submittedName>
        <fullName evidence="1">Uncharacterized protein</fullName>
    </submittedName>
</protein>
<evidence type="ECO:0000313" key="1">
    <source>
        <dbReference type="EMBL" id="KHJ77609.1"/>
    </source>
</evidence>
<reference evidence="1 2" key="1">
    <citation type="submission" date="2014-03" db="EMBL/GenBank/DDBJ databases">
        <title>Draft genome of the hookworm Oesophagostomum dentatum.</title>
        <authorList>
            <person name="Mitreva M."/>
        </authorList>
    </citation>
    <scope>NUCLEOTIDE SEQUENCE [LARGE SCALE GENOMIC DNA]</scope>
    <source>
        <strain evidence="1 2">OD-Hann</strain>
    </source>
</reference>
<proteinExistence type="predicted"/>
<dbReference type="EMBL" id="KN610592">
    <property type="protein sequence ID" value="KHJ77609.1"/>
    <property type="molecule type" value="Genomic_DNA"/>
</dbReference>
<dbReference type="Proteomes" id="UP000053660">
    <property type="component" value="Unassembled WGS sequence"/>
</dbReference>
<dbReference type="OrthoDB" id="6510177at2759"/>
<name>A0A0B1RY56_OESDE</name>
<sequence>MIERLENSDGCYGPERTQLIVRDYIEWEKSNNSTLSLVDLPRYLNERKIKDTNIVQYRTMK</sequence>
<gene>
    <name evidence="1" type="ORF">OESDEN_22771</name>
</gene>
<dbReference type="AlphaFoldDB" id="A0A0B1RY56"/>
<organism evidence="1 2">
    <name type="scientific">Oesophagostomum dentatum</name>
    <name type="common">Nodular worm</name>
    <dbReference type="NCBI Taxonomy" id="61180"/>
    <lineage>
        <taxon>Eukaryota</taxon>
        <taxon>Metazoa</taxon>
        <taxon>Ecdysozoa</taxon>
        <taxon>Nematoda</taxon>
        <taxon>Chromadorea</taxon>
        <taxon>Rhabditida</taxon>
        <taxon>Rhabditina</taxon>
        <taxon>Rhabditomorpha</taxon>
        <taxon>Strongyloidea</taxon>
        <taxon>Strongylidae</taxon>
        <taxon>Oesophagostomum</taxon>
    </lineage>
</organism>